<feature type="region of interest" description="Disordered" evidence="1">
    <location>
        <begin position="104"/>
        <end position="133"/>
    </location>
</feature>
<evidence type="ECO:0000256" key="1">
    <source>
        <dbReference type="SAM" id="MobiDB-lite"/>
    </source>
</evidence>
<evidence type="ECO:0000313" key="5">
    <source>
        <dbReference type="WBParaSite" id="TCNE_0000328901-mRNA-1"/>
    </source>
</evidence>
<feature type="compositionally biased region" description="Low complexity" evidence="1">
    <location>
        <begin position="113"/>
        <end position="132"/>
    </location>
</feature>
<proteinExistence type="predicted"/>
<dbReference type="Proteomes" id="UP000050794">
    <property type="component" value="Unassembled WGS sequence"/>
</dbReference>
<protein>
    <submittedName>
        <fullName evidence="5">FLYWCH-type domain-containing protein</fullName>
    </submittedName>
</protein>
<sequence>MLCGKETHSVTVSTNGDFCRIAAGLRQYSLIRGDISTGRQYYRCTRCAEWKKKRSEGKIAYISVVKGRIVSQSGAHHPSCEPLDENKVFAKAVDRQCRLDVRKEGTNPRLSYTKGSGQTPSPSPTTSDSQGTVDGRVTEVIHGENGAHLFKRVGVETIGRALERIVDPTFSARQSVNALGKVSQDAP</sequence>
<accession>A0A183U469</accession>
<reference evidence="5" key="1">
    <citation type="submission" date="2016-06" db="UniProtKB">
        <authorList>
            <consortium name="WormBaseParasite"/>
        </authorList>
    </citation>
    <scope>IDENTIFICATION</scope>
</reference>
<evidence type="ECO:0000313" key="3">
    <source>
        <dbReference type="EMBL" id="VDM29006.1"/>
    </source>
</evidence>
<dbReference type="Pfam" id="PF23674">
    <property type="entry name" value="RYYR-CCHC"/>
    <property type="match status" value="1"/>
</dbReference>
<dbReference type="AlphaFoldDB" id="A0A183U469"/>
<feature type="domain" description="RYYR-CCHC" evidence="2">
    <location>
        <begin position="24"/>
        <end position="80"/>
    </location>
</feature>
<keyword evidence="4" id="KW-1185">Reference proteome</keyword>
<dbReference type="EMBL" id="UYWY01004053">
    <property type="protein sequence ID" value="VDM29006.1"/>
    <property type="molecule type" value="Genomic_DNA"/>
</dbReference>
<evidence type="ECO:0000259" key="2">
    <source>
        <dbReference type="Pfam" id="PF23674"/>
    </source>
</evidence>
<evidence type="ECO:0000313" key="4">
    <source>
        <dbReference type="Proteomes" id="UP000050794"/>
    </source>
</evidence>
<name>A0A183U469_TOXCA</name>
<reference evidence="3 4" key="2">
    <citation type="submission" date="2018-11" db="EMBL/GenBank/DDBJ databases">
        <authorList>
            <consortium name="Pathogen Informatics"/>
        </authorList>
    </citation>
    <scope>NUCLEOTIDE SEQUENCE [LARGE SCALE GENOMIC DNA]</scope>
</reference>
<dbReference type="WBParaSite" id="TCNE_0000328901-mRNA-1">
    <property type="protein sequence ID" value="TCNE_0000328901-mRNA-1"/>
    <property type="gene ID" value="TCNE_0000328901"/>
</dbReference>
<gene>
    <name evidence="3" type="ORF">TCNE_LOCUS3289</name>
</gene>
<dbReference type="InterPro" id="IPR057001">
    <property type="entry name" value="RYYR-CCHC"/>
</dbReference>
<organism evidence="4 5">
    <name type="scientific">Toxocara canis</name>
    <name type="common">Canine roundworm</name>
    <dbReference type="NCBI Taxonomy" id="6265"/>
    <lineage>
        <taxon>Eukaryota</taxon>
        <taxon>Metazoa</taxon>
        <taxon>Ecdysozoa</taxon>
        <taxon>Nematoda</taxon>
        <taxon>Chromadorea</taxon>
        <taxon>Rhabditida</taxon>
        <taxon>Spirurina</taxon>
        <taxon>Ascaridomorpha</taxon>
        <taxon>Ascaridoidea</taxon>
        <taxon>Toxocaridae</taxon>
        <taxon>Toxocara</taxon>
    </lineage>
</organism>